<dbReference type="SUPFAM" id="SSF50685">
    <property type="entry name" value="Barwin-like endoglucanases"/>
    <property type="match status" value="1"/>
</dbReference>
<keyword evidence="3" id="KW-0456">Lyase</keyword>
<dbReference type="GO" id="GO:0004553">
    <property type="term" value="F:hydrolase activity, hydrolyzing O-glycosyl compounds"/>
    <property type="evidence" value="ECO:0007669"/>
    <property type="project" value="InterPro"/>
</dbReference>
<feature type="compositionally biased region" description="Low complexity" evidence="6">
    <location>
        <begin position="57"/>
        <end position="67"/>
    </location>
</feature>
<dbReference type="Gene3D" id="2.40.40.10">
    <property type="entry name" value="RlpA-like domain"/>
    <property type="match status" value="1"/>
</dbReference>
<dbReference type="Proteomes" id="UP000294593">
    <property type="component" value="Unassembled WGS sequence"/>
</dbReference>
<dbReference type="GO" id="GO:0071555">
    <property type="term" value="P:cell wall organization"/>
    <property type="evidence" value="ECO:0007669"/>
    <property type="project" value="UniProtKB-KW"/>
</dbReference>
<dbReference type="Pfam" id="PF06725">
    <property type="entry name" value="3D"/>
    <property type="match status" value="1"/>
</dbReference>
<sequence>MQRFGTVAPRGVRWVGLVGIVGSLAGCGSLSGPGGHGSVGPAPVLSAPGMPTPTPGTTPGTALTPEGPTMLRTKARWTQASWRDLPGWESDRSSAWWPALAKGCAKPAPAWAKLCEEVRRLGADWGHRVGDGFVRQWVESHFEPWRVTALDGANSGLLTGYFEPLLEGRRKPDARFAYPLHRAPAGLGQRKPFFSRSELESTPEGRAAIAGREVVWLADPLDVLLIQVQGSGRIRLLDEPTSQGSPKVIRLAFAGHNEQPYMSVARWLVDQGAFTLEQASWPAIRSWAQANPARVGEMMAANPRVVFFREEALPDPEVGPNGAQGVALTPGRSIAVDRDSVPLGTPVWLDSTVPQSWVAGSMPPASPLRRLVMAQDTGGAILGAVRADFFWGWGDEALAQAGRTKQPLAMWVLWPVGP</sequence>
<dbReference type="GO" id="GO:0009254">
    <property type="term" value="P:peptidoglycan turnover"/>
    <property type="evidence" value="ECO:0007669"/>
    <property type="project" value="InterPro"/>
</dbReference>
<keyword evidence="9" id="KW-1185">Reference proteome</keyword>
<accession>A0A4V3CVM0</accession>
<dbReference type="PROSITE" id="PS51257">
    <property type="entry name" value="PROKAR_LIPOPROTEIN"/>
    <property type="match status" value="1"/>
</dbReference>
<dbReference type="PANTHER" id="PTHR30124">
    <property type="entry name" value="MEMBRANE-BOUND LYTIC MUREIN TRANSGLYCOSYLASE A"/>
    <property type="match status" value="1"/>
</dbReference>
<evidence type="ECO:0000256" key="2">
    <source>
        <dbReference type="ARBA" id="ARBA00012587"/>
    </source>
</evidence>
<keyword evidence="4" id="KW-0961">Cell wall biogenesis/degradation</keyword>
<dbReference type="Pfam" id="PF03562">
    <property type="entry name" value="MltA"/>
    <property type="match status" value="1"/>
</dbReference>
<dbReference type="GO" id="GO:0009253">
    <property type="term" value="P:peptidoglycan catabolic process"/>
    <property type="evidence" value="ECO:0007669"/>
    <property type="project" value="TreeGrafter"/>
</dbReference>
<dbReference type="CDD" id="cd14668">
    <property type="entry name" value="mlta_B"/>
    <property type="match status" value="1"/>
</dbReference>
<evidence type="ECO:0000256" key="4">
    <source>
        <dbReference type="ARBA" id="ARBA00023316"/>
    </source>
</evidence>
<dbReference type="GO" id="GO:0008933">
    <property type="term" value="F:peptidoglycan lytic transglycosylase activity"/>
    <property type="evidence" value="ECO:0007669"/>
    <property type="project" value="TreeGrafter"/>
</dbReference>
<gene>
    <name evidence="8" type="ORF">EV672_105195</name>
</gene>
<dbReference type="InterPro" id="IPR010611">
    <property type="entry name" value="3D_dom"/>
</dbReference>
<evidence type="ECO:0000313" key="8">
    <source>
        <dbReference type="EMBL" id="TDP83008.1"/>
    </source>
</evidence>
<dbReference type="InterPro" id="IPR005300">
    <property type="entry name" value="MltA_B"/>
</dbReference>
<proteinExistence type="predicted"/>
<dbReference type="SMART" id="SM00925">
    <property type="entry name" value="MltA"/>
    <property type="match status" value="1"/>
</dbReference>
<comment type="catalytic activity">
    <reaction evidence="1">
        <text>Exolytic cleavage of the (1-&gt;4)-beta-glycosidic linkage between N-acetylmuramic acid (MurNAc) and N-acetylglucosamine (GlcNAc) residues in peptidoglycan, from either the reducing or the non-reducing ends of the peptidoglycan chains, with concomitant formation of a 1,6-anhydrobond in the MurNAc residue.</text>
        <dbReference type="EC" id="4.2.2.n1"/>
    </reaction>
</comment>
<dbReference type="EMBL" id="SNXW01000005">
    <property type="protein sequence ID" value="TDP83008.1"/>
    <property type="molecule type" value="Genomic_DNA"/>
</dbReference>
<feature type="region of interest" description="Disordered" evidence="6">
    <location>
        <begin position="33"/>
        <end position="67"/>
    </location>
</feature>
<dbReference type="PIRSF" id="PIRSF019422">
    <property type="entry name" value="MltA"/>
    <property type="match status" value="1"/>
</dbReference>
<evidence type="ECO:0000259" key="7">
    <source>
        <dbReference type="SMART" id="SM00925"/>
    </source>
</evidence>
<name>A0A4V3CVM0_9BURK</name>
<dbReference type="InterPro" id="IPR026044">
    <property type="entry name" value="MltA"/>
</dbReference>
<evidence type="ECO:0000256" key="6">
    <source>
        <dbReference type="SAM" id="MobiDB-lite"/>
    </source>
</evidence>
<evidence type="ECO:0000313" key="9">
    <source>
        <dbReference type="Proteomes" id="UP000294593"/>
    </source>
</evidence>
<dbReference type="PANTHER" id="PTHR30124:SF0">
    <property type="entry name" value="MEMBRANE-BOUND LYTIC MUREIN TRANSGLYCOSYLASE A"/>
    <property type="match status" value="1"/>
</dbReference>
<evidence type="ECO:0000256" key="1">
    <source>
        <dbReference type="ARBA" id="ARBA00001420"/>
    </source>
</evidence>
<evidence type="ECO:0000256" key="3">
    <source>
        <dbReference type="ARBA" id="ARBA00023239"/>
    </source>
</evidence>
<evidence type="ECO:0000256" key="5">
    <source>
        <dbReference type="ARBA" id="ARBA00030918"/>
    </source>
</evidence>
<dbReference type="CDD" id="cd14485">
    <property type="entry name" value="mltA_like_LT_A"/>
    <property type="match status" value="1"/>
</dbReference>
<dbReference type="GO" id="GO:0019867">
    <property type="term" value="C:outer membrane"/>
    <property type="evidence" value="ECO:0007669"/>
    <property type="project" value="InterPro"/>
</dbReference>
<dbReference type="AlphaFoldDB" id="A0A4V3CVM0"/>
<reference evidence="8 9" key="1">
    <citation type="submission" date="2019-03" db="EMBL/GenBank/DDBJ databases">
        <title>Genomic Encyclopedia of Type Strains, Phase IV (KMG-IV): sequencing the most valuable type-strain genomes for metagenomic binning, comparative biology and taxonomic classification.</title>
        <authorList>
            <person name="Goeker M."/>
        </authorList>
    </citation>
    <scope>NUCLEOTIDE SEQUENCE [LARGE SCALE GENOMIC DNA]</scope>
    <source>
        <strain evidence="8 9">DSM 11901</strain>
    </source>
</reference>
<protein>
    <recommendedName>
        <fullName evidence="2">peptidoglycan lytic exotransglycosylase</fullName>
        <ecNumber evidence="2">4.2.2.n1</ecNumber>
    </recommendedName>
    <alternativeName>
        <fullName evidence="5">Murein hydrolase A</fullName>
    </alternativeName>
</protein>
<dbReference type="EC" id="4.2.2.n1" evidence="2"/>
<dbReference type="Gene3D" id="2.40.240.50">
    <property type="entry name" value="Barwin-like endoglucanases"/>
    <property type="match status" value="1"/>
</dbReference>
<comment type="caution">
    <text evidence="8">The sequence shown here is derived from an EMBL/GenBank/DDBJ whole genome shotgun (WGS) entry which is preliminary data.</text>
</comment>
<dbReference type="InterPro" id="IPR036908">
    <property type="entry name" value="RlpA-like_sf"/>
</dbReference>
<organism evidence="8 9">
    <name type="scientific">Aquabacterium commune</name>
    <dbReference type="NCBI Taxonomy" id="70586"/>
    <lineage>
        <taxon>Bacteria</taxon>
        <taxon>Pseudomonadati</taxon>
        <taxon>Pseudomonadota</taxon>
        <taxon>Betaproteobacteria</taxon>
        <taxon>Burkholderiales</taxon>
        <taxon>Aquabacterium</taxon>
    </lineage>
</organism>
<feature type="domain" description="Lytic transglycosylase MltA" evidence="7">
    <location>
        <begin position="165"/>
        <end position="309"/>
    </location>
</feature>